<proteinExistence type="predicted"/>
<dbReference type="EMBL" id="CABL01000001">
    <property type="protein sequence ID" value="CBH74423.1"/>
    <property type="molecule type" value="Genomic_DNA"/>
</dbReference>
<gene>
    <name evidence="2" type="ORF">CARN1_2310</name>
</gene>
<organism evidence="2">
    <name type="scientific">mine drainage metagenome</name>
    <dbReference type="NCBI Taxonomy" id="410659"/>
    <lineage>
        <taxon>unclassified sequences</taxon>
        <taxon>metagenomes</taxon>
        <taxon>ecological metagenomes</taxon>
    </lineage>
</organism>
<protein>
    <submittedName>
        <fullName evidence="2">Uncharacterized protein</fullName>
    </submittedName>
</protein>
<sequence length="293" mass="30612">MIYHGGYIQHAANLLVVTWGFSPNDTTRDPWGAANRILSLAQSAADTANGSWMYTLTQYDGLTGSPPFTTDATGPGYVAEWSDTSSYPPANYTNADVQNEVIRASNAVAPGSNPYGNGWEYLILTPSGVVANGFLSQWCGIHSAVGYTPYAILPYAAGTSCGDSNAVNPGSIGMLDGATIIAGHELAEMLTDPFPGGTGPGVPSAAGWSDANGYEIGDKCDWAQPGIRLGDVTFPNGQTFAMQPLWSNASSSCVMSTYVPPVPPPPTPGPGTPSPRPTIPPCWRNHSCGPRLP</sequence>
<comment type="caution">
    <text evidence="2">The sequence shown here is derived from an EMBL/GenBank/DDBJ whole genome shotgun (WGS) entry which is preliminary data.</text>
</comment>
<evidence type="ECO:0000313" key="2">
    <source>
        <dbReference type="EMBL" id="CBH74423.1"/>
    </source>
</evidence>
<feature type="compositionally biased region" description="Pro residues" evidence="1">
    <location>
        <begin position="264"/>
        <end position="280"/>
    </location>
</feature>
<dbReference type="AlphaFoldDB" id="E6PD71"/>
<reference evidence="2" key="1">
    <citation type="submission" date="2009-10" db="EMBL/GenBank/DDBJ databases">
        <title>Diversity of trophic interactions inside an arsenic-rich microbial ecosystem.</title>
        <authorList>
            <person name="Bertin P.N."/>
            <person name="Heinrich-Salmeron A."/>
            <person name="Pelletier E."/>
            <person name="Goulhen-Chollet F."/>
            <person name="Arsene-Ploetze F."/>
            <person name="Gallien S."/>
            <person name="Calteau A."/>
            <person name="Vallenet D."/>
            <person name="Casiot C."/>
            <person name="Chane-Woon-Ming B."/>
            <person name="Giloteaux L."/>
            <person name="Barakat M."/>
            <person name="Bonnefoy V."/>
            <person name="Bruneel O."/>
            <person name="Chandler M."/>
            <person name="Cleiss J."/>
            <person name="Duran R."/>
            <person name="Elbaz-Poulichet F."/>
            <person name="Fonknechten N."/>
            <person name="Lauga B."/>
            <person name="Mornico D."/>
            <person name="Ortet P."/>
            <person name="Schaeffer C."/>
            <person name="Siguier P."/>
            <person name="Alexander Thil Smith A."/>
            <person name="Van Dorsselaer A."/>
            <person name="Weissenbach J."/>
            <person name="Medigue C."/>
            <person name="Le Paslier D."/>
        </authorList>
    </citation>
    <scope>NUCLEOTIDE SEQUENCE</scope>
</reference>
<accession>E6PD71</accession>
<feature type="region of interest" description="Disordered" evidence="1">
    <location>
        <begin position="264"/>
        <end position="293"/>
    </location>
</feature>
<name>E6PD71_9ZZZZ</name>
<evidence type="ECO:0000256" key="1">
    <source>
        <dbReference type="SAM" id="MobiDB-lite"/>
    </source>
</evidence>